<dbReference type="EMBL" id="LUKE01000001">
    <property type="protein sequence ID" value="KYG65642.1"/>
    <property type="molecule type" value="Genomic_DNA"/>
</dbReference>
<feature type="repeat" description="TPR" evidence="1">
    <location>
        <begin position="37"/>
        <end position="70"/>
    </location>
</feature>
<evidence type="ECO:0000256" key="1">
    <source>
        <dbReference type="PROSITE-ProRule" id="PRU00339"/>
    </source>
</evidence>
<dbReference type="PROSITE" id="PS50005">
    <property type="entry name" value="TPR"/>
    <property type="match status" value="1"/>
</dbReference>
<proteinExistence type="predicted"/>
<comment type="caution">
    <text evidence="2">The sequence shown here is derived from an EMBL/GenBank/DDBJ whole genome shotgun (WGS) entry which is preliminary data.</text>
</comment>
<dbReference type="Gene3D" id="1.25.40.10">
    <property type="entry name" value="Tetratricopeptide repeat domain"/>
    <property type="match status" value="1"/>
</dbReference>
<protein>
    <submittedName>
        <fullName evidence="2">Uncharacterized protein</fullName>
    </submittedName>
</protein>
<evidence type="ECO:0000313" key="3">
    <source>
        <dbReference type="Proteomes" id="UP000075320"/>
    </source>
</evidence>
<dbReference type="InterPro" id="IPR011990">
    <property type="entry name" value="TPR-like_helical_dom_sf"/>
</dbReference>
<organism evidence="2 3">
    <name type="scientific">Bdellovibrio bacteriovorus</name>
    <dbReference type="NCBI Taxonomy" id="959"/>
    <lineage>
        <taxon>Bacteria</taxon>
        <taxon>Pseudomonadati</taxon>
        <taxon>Bdellovibrionota</taxon>
        <taxon>Bdellovibrionia</taxon>
        <taxon>Bdellovibrionales</taxon>
        <taxon>Pseudobdellovibrionaceae</taxon>
        <taxon>Bdellovibrio</taxon>
    </lineage>
</organism>
<dbReference type="InterPro" id="IPR019734">
    <property type="entry name" value="TPR_rpt"/>
</dbReference>
<dbReference type="SUPFAM" id="SSF48452">
    <property type="entry name" value="TPR-like"/>
    <property type="match status" value="1"/>
</dbReference>
<evidence type="ECO:0000313" key="2">
    <source>
        <dbReference type="EMBL" id="KYG65642.1"/>
    </source>
</evidence>
<dbReference type="AlphaFoldDB" id="A0A150WMF1"/>
<keyword evidence="1" id="KW-0802">TPR repeat</keyword>
<keyword evidence="3" id="KW-1185">Reference proteome</keyword>
<gene>
    <name evidence="2" type="ORF">AZI86_00765</name>
</gene>
<reference evidence="2 3" key="1">
    <citation type="submission" date="2016-03" db="EMBL/GenBank/DDBJ databases">
        <authorList>
            <person name="Ploux O."/>
        </authorList>
    </citation>
    <scope>NUCLEOTIDE SEQUENCE [LARGE SCALE GENOMIC DNA]</scope>
    <source>
        <strain evidence="2 3">R0</strain>
    </source>
</reference>
<sequence>MRRGIFLKLMKTFIFLLSLTLVIFTQIGCQKEEPVTRQQVLSEGFSLMDQGRWDEAISYFQDVLDHDPHYHVKLALASAYAGRAGIKIEQIYQFSVVKEVPVPKIEMKGLALDKQTSATLENLAKYLEHWNKIPDVQGKSRADILSALKTLENENEPGVRLYSAVLRIVNVKSTISQGVENFNLRLQSKKKICTQDLKPYVNWSGKVFESLILLTSDLELAFPEQKKNYEEIRVKIDDVVNQVSNLSWPVSNQCY</sequence>
<dbReference type="Proteomes" id="UP000075320">
    <property type="component" value="Unassembled WGS sequence"/>
</dbReference>
<name>A0A150WMF1_BDEBC</name>
<accession>A0A150WMF1</accession>